<dbReference type="KEGG" id="ipa:Isop_3248"/>
<evidence type="ECO:0000259" key="6">
    <source>
        <dbReference type="PROSITE" id="PS50011"/>
    </source>
</evidence>
<dbReference type="PROSITE" id="PS50011">
    <property type="entry name" value="PROTEIN_KINASE_DOM"/>
    <property type="match status" value="1"/>
</dbReference>
<dbReference type="SUPFAM" id="SSF56112">
    <property type="entry name" value="Protein kinase-like (PK-like)"/>
    <property type="match status" value="1"/>
</dbReference>
<keyword evidence="1" id="KW-0808">Transferase</keyword>
<evidence type="ECO:0000313" key="7">
    <source>
        <dbReference type="EMBL" id="ADV63810.1"/>
    </source>
</evidence>
<keyword evidence="2 5" id="KW-0547">Nucleotide-binding</keyword>
<dbReference type="HOGENOM" id="CLU_000288_63_44_0"/>
<dbReference type="PROSITE" id="PS00107">
    <property type="entry name" value="PROTEIN_KINASE_ATP"/>
    <property type="match status" value="1"/>
</dbReference>
<dbReference type="EMBL" id="CP002353">
    <property type="protein sequence ID" value="ADV63810.1"/>
    <property type="molecule type" value="Genomic_DNA"/>
</dbReference>
<accession>E8R557</accession>
<sequence length="291" mass="32722">MPDVKLADLKFTVVKELGRGAGSVVKLIKEVDTGRRFALKSVERRSEEDEIYLNQLEHEFEVLRRLDHQAIIKGYDLRIRKSWMKTVGADLLMEYADGVMFDEYAEALREPVAGKSPKEVAFKRIRRLVILFANLAAALSHMHRRGISHGDLKPGNVVITVDKKLKLIDFGTAWIAGEDKNRVQGTPEYMAPEQAGERVVNPATDLYNFGATMYKILVGEPFNISMPHPDYPTMYRSKTTPRQADPMIPRELNDLVMACLAHKPRERPESAHQVQLALVALAETMGVTPGG</sequence>
<reference evidence="7 8" key="2">
    <citation type="journal article" date="2011" name="Stand. Genomic Sci.">
        <title>Complete genome sequence of Isosphaera pallida type strain (IS1B).</title>
        <authorList>
            <consortium name="US DOE Joint Genome Institute (JGI-PGF)"/>
            <person name="Goker M."/>
            <person name="Cleland D."/>
            <person name="Saunders E."/>
            <person name="Lapidus A."/>
            <person name="Nolan M."/>
            <person name="Lucas S."/>
            <person name="Hammon N."/>
            <person name="Deshpande S."/>
            <person name="Cheng J.F."/>
            <person name="Tapia R."/>
            <person name="Han C."/>
            <person name="Goodwin L."/>
            <person name="Pitluck S."/>
            <person name="Liolios K."/>
            <person name="Pagani I."/>
            <person name="Ivanova N."/>
            <person name="Mavromatis K."/>
            <person name="Pati A."/>
            <person name="Chen A."/>
            <person name="Palaniappan K."/>
            <person name="Land M."/>
            <person name="Hauser L."/>
            <person name="Chang Y.J."/>
            <person name="Jeffries C.D."/>
            <person name="Detter J.C."/>
            <person name="Beck B."/>
            <person name="Woyke T."/>
            <person name="Bristow J."/>
            <person name="Eisen J.A."/>
            <person name="Markowitz V."/>
            <person name="Hugenholtz P."/>
            <person name="Kyrpides N.C."/>
            <person name="Klenk H.P."/>
        </authorList>
    </citation>
    <scope>NUCLEOTIDE SEQUENCE [LARGE SCALE GENOMIC DNA]</scope>
    <source>
        <strain evidence="8">ATCC 43644 / DSM 9630 / IS1B</strain>
    </source>
</reference>
<dbReference type="CDD" id="cd14014">
    <property type="entry name" value="STKc_PknB_like"/>
    <property type="match status" value="1"/>
</dbReference>
<evidence type="ECO:0000256" key="1">
    <source>
        <dbReference type="ARBA" id="ARBA00022679"/>
    </source>
</evidence>
<evidence type="ECO:0000256" key="4">
    <source>
        <dbReference type="ARBA" id="ARBA00022840"/>
    </source>
</evidence>
<evidence type="ECO:0000256" key="2">
    <source>
        <dbReference type="ARBA" id="ARBA00022741"/>
    </source>
</evidence>
<organism evidence="7 8">
    <name type="scientific">Isosphaera pallida (strain ATCC 43644 / DSM 9630 / IS1B)</name>
    <dbReference type="NCBI Taxonomy" id="575540"/>
    <lineage>
        <taxon>Bacteria</taxon>
        <taxon>Pseudomonadati</taxon>
        <taxon>Planctomycetota</taxon>
        <taxon>Planctomycetia</taxon>
        <taxon>Isosphaerales</taxon>
        <taxon>Isosphaeraceae</taxon>
        <taxon>Isosphaera</taxon>
    </lineage>
</organism>
<dbReference type="RefSeq" id="WP_013566098.1">
    <property type="nucleotide sequence ID" value="NC_014962.1"/>
</dbReference>
<dbReference type="GO" id="GO:0004674">
    <property type="term" value="F:protein serine/threonine kinase activity"/>
    <property type="evidence" value="ECO:0007669"/>
    <property type="project" value="UniProtKB-KW"/>
</dbReference>
<keyword evidence="8" id="KW-1185">Reference proteome</keyword>
<dbReference type="InterPro" id="IPR000719">
    <property type="entry name" value="Prot_kinase_dom"/>
</dbReference>
<dbReference type="Proteomes" id="UP000008631">
    <property type="component" value="Chromosome"/>
</dbReference>
<dbReference type="SMART" id="SM00220">
    <property type="entry name" value="S_TKc"/>
    <property type="match status" value="1"/>
</dbReference>
<name>E8R557_ISOPI</name>
<dbReference type="InterPro" id="IPR011009">
    <property type="entry name" value="Kinase-like_dom_sf"/>
</dbReference>
<evidence type="ECO:0000256" key="3">
    <source>
        <dbReference type="ARBA" id="ARBA00022777"/>
    </source>
</evidence>
<dbReference type="Gene3D" id="1.10.510.10">
    <property type="entry name" value="Transferase(Phosphotransferase) domain 1"/>
    <property type="match status" value="1"/>
</dbReference>
<feature type="binding site" evidence="5">
    <location>
        <position position="40"/>
    </location>
    <ligand>
        <name>ATP</name>
        <dbReference type="ChEBI" id="CHEBI:30616"/>
    </ligand>
</feature>
<feature type="domain" description="Protein kinase" evidence="6">
    <location>
        <begin position="11"/>
        <end position="279"/>
    </location>
</feature>
<dbReference type="Gene3D" id="3.30.200.20">
    <property type="entry name" value="Phosphorylase Kinase, domain 1"/>
    <property type="match status" value="1"/>
</dbReference>
<gene>
    <name evidence="7" type="ordered locus">Isop_3248</name>
</gene>
<evidence type="ECO:0000256" key="5">
    <source>
        <dbReference type="PROSITE-ProRule" id="PRU10141"/>
    </source>
</evidence>
<dbReference type="AlphaFoldDB" id="E8R557"/>
<keyword evidence="3 7" id="KW-0418">Kinase</keyword>
<keyword evidence="7" id="KW-0723">Serine/threonine-protein kinase</keyword>
<dbReference type="eggNOG" id="COG0515">
    <property type="taxonomic scope" value="Bacteria"/>
</dbReference>
<dbReference type="PANTHER" id="PTHR43289:SF6">
    <property type="entry name" value="SERINE_THREONINE-PROTEIN KINASE NEKL-3"/>
    <property type="match status" value="1"/>
</dbReference>
<dbReference type="PROSITE" id="PS00108">
    <property type="entry name" value="PROTEIN_KINASE_ST"/>
    <property type="match status" value="1"/>
</dbReference>
<dbReference type="STRING" id="575540.Isop_3248"/>
<proteinExistence type="predicted"/>
<dbReference type="PANTHER" id="PTHR43289">
    <property type="entry name" value="MITOGEN-ACTIVATED PROTEIN KINASE KINASE KINASE 20-RELATED"/>
    <property type="match status" value="1"/>
</dbReference>
<dbReference type="InParanoid" id="E8R557"/>
<dbReference type="InterPro" id="IPR008271">
    <property type="entry name" value="Ser/Thr_kinase_AS"/>
</dbReference>
<reference key="1">
    <citation type="submission" date="2010-11" db="EMBL/GenBank/DDBJ databases">
        <title>The complete sequence of chromosome of Isophaera pallida ATCC 43644.</title>
        <authorList>
            <consortium name="US DOE Joint Genome Institute (JGI-PGF)"/>
            <person name="Lucas S."/>
            <person name="Copeland A."/>
            <person name="Lapidus A."/>
            <person name="Bruce D."/>
            <person name="Goodwin L."/>
            <person name="Pitluck S."/>
            <person name="Kyrpides N."/>
            <person name="Mavromatis K."/>
            <person name="Pagani I."/>
            <person name="Ivanova N."/>
            <person name="Saunders E."/>
            <person name="Brettin T."/>
            <person name="Detter J.C."/>
            <person name="Han C."/>
            <person name="Tapia R."/>
            <person name="Land M."/>
            <person name="Hauser L."/>
            <person name="Markowitz V."/>
            <person name="Cheng J.-F."/>
            <person name="Hugenholtz P."/>
            <person name="Woyke T."/>
            <person name="Wu D."/>
            <person name="Eisen J.A."/>
        </authorList>
    </citation>
    <scope>NUCLEOTIDE SEQUENCE</scope>
    <source>
        <strain>ATCC 43644</strain>
    </source>
</reference>
<evidence type="ECO:0000313" key="8">
    <source>
        <dbReference type="Proteomes" id="UP000008631"/>
    </source>
</evidence>
<protein>
    <submittedName>
        <fullName evidence="7">Serine/threonine protein kinase</fullName>
    </submittedName>
</protein>
<dbReference type="Pfam" id="PF00069">
    <property type="entry name" value="Pkinase"/>
    <property type="match status" value="1"/>
</dbReference>
<dbReference type="GO" id="GO:0005524">
    <property type="term" value="F:ATP binding"/>
    <property type="evidence" value="ECO:0007669"/>
    <property type="project" value="UniProtKB-UniRule"/>
</dbReference>
<keyword evidence="4 5" id="KW-0067">ATP-binding</keyword>
<dbReference type="InterPro" id="IPR017441">
    <property type="entry name" value="Protein_kinase_ATP_BS"/>
</dbReference>